<keyword evidence="3" id="KW-1185">Reference proteome</keyword>
<dbReference type="InterPro" id="IPR056139">
    <property type="entry name" value="DUF7722"/>
</dbReference>
<gene>
    <name evidence="2" type="ORF">GH714_011462</name>
</gene>
<feature type="domain" description="DUF7722" evidence="1">
    <location>
        <begin position="66"/>
        <end position="111"/>
    </location>
</feature>
<dbReference type="EMBL" id="JAAGAX010000003">
    <property type="protein sequence ID" value="KAF2318890.1"/>
    <property type="molecule type" value="Genomic_DNA"/>
</dbReference>
<organism evidence="2 3">
    <name type="scientific">Hevea brasiliensis</name>
    <name type="common">Para rubber tree</name>
    <name type="synonym">Siphonia brasiliensis</name>
    <dbReference type="NCBI Taxonomy" id="3981"/>
    <lineage>
        <taxon>Eukaryota</taxon>
        <taxon>Viridiplantae</taxon>
        <taxon>Streptophyta</taxon>
        <taxon>Embryophyta</taxon>
        <taxon>Tracheophyta</taxon>
        <taxon>Spermatophyta</taxon>
        <taxon>Magnoliopsida</taxon>
        <taxon>eudicotyledons</taxon>
        <taxon>Gunneridae</taxon>
        <taxon>Pentapetalae</taxon>
        <taxon>rosids</taxon>
        <taxon>fabids</taxon>
        <taxon>Malpighiales</taxon>
        <taxon>Euphorbiaceae</taxon>
        <taxon>Crotonoideae</taxon>
        <taxon>Micrandreae</taxon>
        <taxon>Hevea</taxon>
    </lineage>
</organism>
<accession>A0A6A6MZJ4</accession>
<dbReference type="Pfam" id="PF24847">
    <property type="entry name" value="DUF7722"/>
    <property type="match status" value="1"/>
</dbReference>
<dbReference type="PANTHER" id="PTHR33513:SF45">
    <property type="entry name" value="CYTOPLASMIC TRNA 2-THIOLATION PROTEIN"/>
    <property type="match status" value="1"/>
</dbReference>
<evidence type="ECO:0000259" key="1">
    <source>
        <dbReference type="Pfam" id="PF24847"/>
    </source>
</evidence>
<comment type="caution">
    <text evidence="2">The sequence shown here is derived from an EMBL/GenBank/DDBJ whole genome shotgun (WGS) entry which is preliminary data.</text>
</comment>
<evidence type="ECO:0000313" key="3">
    <source>
        <dbReference type="Proteomes" id="UP000467840"/>
    </source>
</evidence>
<dbReference type="Proteomes" id="UP000467840">
    <property type="component" value="Chromosome 10"/>
</dbReference>
<reference evidence="2 3" key="1">
    <citation type="journal article" date="2020" name="Mol. Plant">
        <title>The Chromosome-Based Rubber Tree Genome Provides New Insights into Spurge Genome Evolution and Rubber Biosynthesis.</title>
        <authorList>
            <person name="Liu J."/>
            <person name="Shi C."/>
            <person name="Shi C.C."/>
            <person name="Li W."/>
            <person name="Zhang Q.J."/>
            <person name="Zhang Y."/>
            <person name="Li K."/>
            <person name="Lu H.F."/>
            <person name="Shi C."/>
            <person name="Zhu S.T."/>
            <person name="Xiao Z.Y."/>
            <person name="Nan H."/>
            <person name="Yue Y."/>
            <person name="Zhu X.G."/>
            <person name="Wu Y."/>
            <person name="Hong X.N."/>
            <person name="Fan G.Y."/>
            <person name="Tong Y."/>
            <person name="Zhang D."/>
            <person name="Mao C.L."/>
            <person name="Liu Y.L."/>
            <person name="Hao S.J."/>
            <person name="Liu W.Q."/>
            <person name="Lv M.Q."/>
            <person name="Zhang H.B."/>
            <person name="Liu Y."/>
            <person name="Hu-Tang G.R."/>
            <person name="Wang J.P."/>
            <person name="Wang J.H."/>
            <person name="Sun Y.H."/>
            <person name="Ni S.B."/>
            <person name="Chen W.B."/>
            <person name="Zhang X.C."/>
            <person name="Jiao Y.N."/>
            <person name="Eichler E.E."/>
            <person name="Li G.H."/>
            <person name="Liu X."/>
            <person name="Gao L.Z."/>
        </authorList>
    </citation>
    <scope>NUCLEOTIDE SEQUENCE [LARGE SCALE GENOMIC DNA]</scope>
    <source>
        <strain evidence="3">cv. GT1</strain>
        <tissue evidence="2">Leaf</tissue>
    </source>
</reference>
<dbReference type="AlphaFoldDB" id="A0A6A6MZJ4"/>
<sequence length="157" mass="17677">MVVGGLSMLFKDEERSRKDSRSMSMAAAESAEVKGPVEHIENKSVMMIRTSQEFSGNKTLKIPLHYPSYTKKEYEYMPEWQLDMLLQEYGLPIQGDLGYKRELAISAFVWPEPHSELIVASPVDSDKGFTSQGKKIKTSSIVEFLCHVLGRDGDNGN</sequence>
<dbReference type="PANTHER" id="PTHR33513">
    <property type="entry name" value="OS06G0523300 PROTEIN"/>
    <property type="match status" value="1"/>
</dbReference>
<protein>
    <recommendedName>
        <fullName evidence="1">DUF7722 domain-containing protein</fullName>
    </recommendedName>
</protein>
<evidence type="ECO:0000313" key="2">
    <source>
        <dbReference type="EMBL" id="KAF2318890.1"/>
    </source>
</evidence>
<proteinExistence type="predicted"/>
<name>A0A6A6MZJ4_HEVBR</name>